<keyword evidence="1" id="KW-0812">Transmembrane</keyword>
<dbReference type="AlphaFoldDB" id="A0A9X4LDR0"/>
<dbReference type="EMBL" id="SGUG01000004">
    <property type="protein sequence ID" value="MDG0861650.1"/>
    <property type="molecule type" value="Genomic_DNA"/>
</dbReference>
<evidence type="ECO:0000313" key="3">
    <source>
        <dbReference type="Proteomes" id="UP001152766"/>
    </source>
</evidence>
<feature type="transmembrane region" description="Helical" evidence="1">
    <location>
        <begin position="35"/>
        <end position="53"/>
    </location>
</feature>
<proteinExistence type="predicted"/>
<reference evidence="2" key="1">
    <citation type="submission" date="2019-02" db="EMBL/GenBank/DDBJ databases">
        <title>Draft genome of the type strain Pelomonas aquatica CCUG 52575T.</title>
        <authorList>
            <person name="Gomila M."/>
            <person name="Lalucat J."/>
        </authorList>
    </citation>
    <scope>NUCLEOTIDE SEQUENCE</scope>
    <source>
        <strain evidence="2">CCUG 52575</strain>
    </source>
</reference>
<feature type="transmembrane region" description="Helical" evidence="1">
    <location>
        <begin position="182"/>
        <end position="198"/>
    </location>
</feature>
<feature type="transmembrane region" description="Helical" evidence="1">
    <location>
        <begin position="7"/>
        <end position="29"/>
    </location>
</feature>
<gene>
    <name evidence="2" type="ORF">EXJ73_04075</name>
</gene>
<evidence type="ECO:0000313" key="2">
    <source>
        <dbReference type="EMBL" id="MDG0861650.1"/>
    </source>
</evidence>
<feature type="transmembrane region" description="Helical" evidence="1">
    <location>
        <begin position="99"/>
        <end position="119"/>
    </location>
</feature>
<comment type="caution">
    <text evidence="2">The sequence shown here is derived from an EMBL/GenBank/DDBJ whole genome shotgun (WGS) entry which is preliminary data.</text>
</comment>
<dbReference type="Proteomes" id="UP001152766">
    <property type="component" value="Unassembled WGS sequence"/>
</dbReference>
<keyword evidence="1" id="KW-0472">Membrane</keyword>
<feature type="transmembrane region" description="Helical" evidence="1">
    <location>
        <begin position="74"/>
        <end position="93"/>
    </location>
</feature>
<dbReference type="RefSeq" id="WP_268149173.1">
    <property type="nucleotide sequence ID" value="NZ_JAPPUW010000006.1"/>
</dbReference>
<keyword evidence="3" id="KW-1185">Reference proteome</keyword>
<accession>A0A9X4LDR0</accession>
<organism evidence="2 3">
    <name type="scientific">Pelomonas aquatica</name>
    <dbReference type="NCBI Taxonomy" id="431058"/>
    <lineage>
        <taxon>Bacteria</taxon>
        <taxon>Pseudomonadati</taxon>
        <taxon>Pseudomonadota</taxon>
        <taxon>Betaproteobacteria</taxon>
        <taxon>Burkholderiales</taxon>
        <taxon>Sphaerotilaceae</taxon>
        <taxon>Roseateles</taxon>
    </lineage>
</organism>
<keyword evidence="1" id="KW-1133">Transmembrane helix</keyword>
<name>A0A9X4LDR0_9BURK</name>
<sequence>MDLTSEQVHWIGGAAFVVVSLLMLVRASGLWRWQWIPWLLPALFVGYGLESVADVWIHGDAVPVNYAAETRQHLLQGGSLFVAGVVEALVLSGRLSTPIWRLAVPMALAVTATVFAAHAQHGGSADAAAMALMQVQHRGFAIALFTAAAARGAEVLMTRSAASRHAPGATASQDSPARLRDAWLLPLLIFGLLMLTYTEPAMRHS</sequence>
<evidence type="ECO:0000256" key="1">
    <source>
        <dbReference type="SAM" id="Phobius"/>
    </source>
</evidence>
<protein>
    <submittedName>
        <fullName evidence="2">Uncharacterized protein</fullName>
    </submittedName>
</protein>